<dbReference type="EMBL" id="CM017328">
    <property type="protein sequence ID" value="KAE8124623.1"/>
    <property type="molecule type" value="Genomic_DNA"/>
</dbReference>
<dbReference type="Proteomes" id="UP000327013">
    <property type="component" value="Chromosome 8"/>
</dbReference>
<dbReference type="OrthoDB" id="18193at2759"/>
<name>A0A5N6RTU3_9ROSI</name>
<evidence type="ECO:0000313" key="2">
    <source>
        <dbReference type="EMBL" id="KAE8124623.1"/>
    </source>
</evidence>
<keyword evidence="1" id="KW-1133">Transmembrane helix</keyword>
<feature type="transmembrane region" description="Helical" evidence="1">
    <location>
        <begin position="92"/>
        <end position="109"/>
    </location>
</feature>
<keyword evidence="3" id="KW-1185">Reference proteome</keyword>
<accession>A0A5N6RTU3</accession>
<evidence type="ECO:0000256" key="1">
    <source>
        <dbReference type="SAM" id="Phobius"/>
    </source>
</evidence>
<dbReference type="AlphaFoldDB" id="A0A5N6RTU3"/>
<evidence type="ECO:0000313" key="3">
    <source>
        <dbReference type="Proteomes" id="UP000327013"/>
    </source>
</evidence>
<organism evidence="2 3">
    <name type="scientific">Carpinus fangiana</name>
    <dbReference type="NCBI Taxonomy" id="176857"/>
    <lineage>
        <taxon>Eukaryota</taxon>
        <taxon>Viridiplantae</taxon>
        <taxon>Streptophyta</taxon>
        <taxon>Embryophyta</taxon>
        <taxon>Tracheophyta</taxon>
        <taxon>Spermatophyta</taxon>
        <taxon>Magnoliopsida</taxon>
        <taxon>eudicotyledons</taxon>
        <taxon>Gunneridae</taxon>
        <taxon>Pentapetalae</taxon>
        <taxon>rosids</taxon>
        <taxon>fabids</taxon>
        <taxon>Fagales</taxon>
        <taxon>Betulaceae</taxon>
        <taxon>Carpinus</taxon>
    </lineage>
</organism>
<sequence>MNLPEDEEEAFGENWICVTPSLSVEKWRGYVEKREKFWVWHNDTVGLGVLLRKQILGMELQVIEGAGAESHNGVETATAPSIVNLEFLGNNFPIVYLILITIALVANIIRL</sequence>
<gene>
    <name evidence="2" type="ORF">FH972_019491</name>
</gene>
<keyword evidence="1" id="KW-0812">Transmembrane</keyword>
<protein>
    <submittedName>
        <fullName evidence="2">Uncharacterized protein</fullName>
    </submittedName>
</protein>
<keyword evidence="1" id="KW-0472">Membrane</keyword>
<proteinExistence type="predicted"/>
<reference evidence="2 3" key="1">
    <citation type="submission" date="2019-06" db="EMBL/GenBank/DDBJ databases">
        <title>A chromosomal-level reference genome of Carpinus fangiana (Coryloideae, Betulaceae).</title>
        <authorList>
            <person name="Yang X."/>
            <person name="Wang Z."/>
            <person name="Zhang L."/>
            <person name="Hao G."/>
            <person name="Liu J."/>
            <person name="Yang Y."/>
        </authorList>
    </citation>
    <scope>NUCLEOTIDE SEQUENCE [LARGE SCALE GENOMIC DNA]</scope>
    <source>
        <strain evidence="2">Cfa_2016G</strain>
        <tissue evidence="2">Leaf</tissue>
    </source>
</reference>